<evidence type="ECO:0000313" key="9">
    <source>
        <dbReference type="EMBL" id="MBO0453502.1"/>
    </source>
</evidence>
<evidence type="ECO:0000256" key="7">
    <source>
        <dbReference type="RuleBase" id="RU363032"/>
    </source>
</evidence>
<keyword evidence="2 7" id="KW-0813">Transport</keyword>
<feature type="transmembrane region" description="Helical" evidence="7">
    <location>
        <begin position="99"/>
        <end position="129"/>
    </location>
</feature>
<accession>A0ABS3HJ56</accession>
<feature type="transmembrane region" description="Helical" evidence="7">
    <location>
        <begin position="266"/>
        <end position="285"/>
    </location>
</feature>
<name>A0ABS3HJ56_9ENTE</name>
<feature type="transmembrane region" description="Helical" evidence="7">
    <location>
        <begin position="206"/>
        <end position="225"/>
    </location>
</feature>
<dbReference type="SUPFAM" id="SSF161098">
    <property type="entry name" value="MetI-like"/>
    <property type="match status" value="1"/>
</dbReference>
<evidence type="ECO:0000313" key="10">
    <source>
        <dbReference type="Proteomes" id="UP000664495"/>
    </source>
</evidence>
<evidence type="ECO:0000256" key="5">
    <source>
        <dbReference type="ARBA" id="ARBA00022989"/>
    </source>
</evidence>
<organism evidence="9 10">
    <name type="scientific">Candidatus Enterococcus murrayae</name>
    <dbReference type="NCBI Taxonomy" id="2815321"/>
    <lineage>
        <taxon>Bacteria</taxon>
        <taxon>Bacillati</taxon>
        <taxon>Bacillota</taxon>
        <taxon>Bacilli</taxon>
        <taxon>Lactobacillales</taxon>
        <taxon>Enterococcaceae</taxon>
        <taxon>Enterococcus</taxon>
    </lineage>
</organism>
<keyword evidence="5 7" id="KW-1133">Transmembrane helix</keyword>
<evidence type="ECO:0000256" key="2">
    <source>
        <dbReference type="ARBA" id="ARBA00022448"/>
    </source>
</evidence>
<comment type="caution">
    <text evidence="9">The sequence shown here is derived from an EMBL/GenBank/DDBJ whole genome shotgun (WGS) entry which is preliminary data.</text>
</comment>
<evidence type="ECO:0000256" key="1">
    <source>
        <dbReference type="ARBA" id="ARBA00004651"/>
    </source>
</evidence>
<keyword evidence="10" id="KW-1185">Reference proteome</keyword>
<dbReference type="PANTHER" id="PTHR30043">
    <property type="entry name" value="PHOSPHONATES TRANSPORT SYSTEM PERMEASE PROTEIN"/>
    <property type="match status" value="1"/>
</dbReference>
<keyword evidence="6 7" id="KW-0472">Membrane</keyword>
<evidence type="ECO:0000256" key="4">
    <source>
        <dbReference type="ARBA" id="ARBA00022692"/>
    </source>
</evidence>
<feature type="domain" description="ABC transmembrane type-1" evidence="8">
    <location>
        <begin position="100"/>
        <end position="284"/>
    </location>
</feature>
<dbReference type="Proteomes" id="UP000664495">
    <property type="component" value="Unassembled WGS sequence"/>
</dbReference>
<dbReference type="EMBL" id="JAFLVR010000035">
    <property type="protein sequence ID" value="MBO0453502.1"/>
    <property type="molecule type" value="Genomic_DNA"/>
</dbReference>
<dbReference type="PANTHER" id="PTHR30043:SF1">
    <property type="entry name" value="ABC TRANSPORT SYSTEM PERMEASE PROTEIN P69"/>
    <property type="match status" value="1"/>
</dbReference>
<protein>
    <submittedName>
        <fullName evidence="9">ABC transporter permease subunit</fullName>
    </submittedName>
</protein>
<proteinExistence type="inferred from homology"/>
<comment type="subcellular location">
    <subcellularLocation>
        <location evidence="1 7">Cell membrane</location>
        <topology evidence="1 7">Multi-pass membrane protein</topology>
    </subcellularLocation>
</comment>
<keyword evidence="4 7" id="KW-0812">Transmembrane</keyword>
<feature type="transmembrane region" description="Helical" evidence="7">
    <location>
        <begin position="40"/>
        <end position="60"/>
    </location>
</feature>
<evidence type="ECO:0000259" key="8">
    <source>
        <dbReference type="PROSITE" id="PS50928"/>
    </source>
</evidence>
<reference evidence="9 10" key="1">
    <citation type="submission" date="2021-03" db="EMBL/GenBank/DDBJ databases">
        <title>Enterococcal diversity collection.</title>
        <authorList>
            <person name="Gilmore M.S."/>
            <person name="Schwartzman J."/>
            <person name="Van Tyne D."/>
            <person name="Martin M."/>
            <person name="Earl A.M."/>
            <person name="Manson A.L."/>
            <person name="Straub T."/>
            <person name="Salamzade R."/>
            <person name="Saavedra J."/>
            <person name="Lebreton F."/>
            <person name="Prichula J."/>
            <person name="Schaufler K."/>
            <person name="Gaca A."/>
            <person name="Sgardioli B."/>
            <person name="Wagenaar J."/>
            <person name="Strong T."/>
        </authorList>
    </citation>
    <scope>NUCLEOTIDE SEQUENCE [LARGE SCALE GENOMIC DNA]</scope>
    <source>
        <strain evidence="9 10">MJM16</strain>
    </source>
</reference>
<sequence>METPQEEAVYPLSPALADSIHMIHGRRRKIRIRLWKKNRLILWGLLFSLLAVSLLTFSTMDYGDVVLLEAISQFFSDIQRIFLQPHLSGRFSLKTLIEALGVTIGLSVVTTLLGALVAFFFSLLAACNLSSKRLSTGIRVVMSFVRAVPTILWVMIFSIIIGLGSNAAVIGMLFHSVAYLTKVYSESIEEMDYGTIEALKASGATWWQIVFQVVLPSCITAILSWTFIRFEINFTNAIAVGAAAGAGGLGFQLAMASGFYFDLHEIGVMVYMILLVAAVLELISMKLRSNYIVKN</sequence>
<dbReference type="Gene3D" id="1.10.3720.10">
    <property type="entry name" value="MetI-like"/>
    <property type="match status" value="1"/>
</dbReference>
<evidence type="ECO:0000256" key="6">
    <source>
        <dbReference type="ARBA" id="ARBA00023136"/>
    </source>
</evidence>
<gene>
    <name evidence="9" type="ORF">JZO85_14650</name>
</gene>
<dbReference type="PROSITE" id="PS50928">
    <property type="entry name" value="ABC_TM1"/>
    <property type="match status" value="1"/>
</dbReference>
<dbReference type="InterPro" id="IPR000515">
    <property type="entry name" value="MetI-like"/>
</dbReference>
<feature type="transmembrane region" description="Helical" evidence="7">
    <location>
        <begin position="237"/>
        <end position="260"/>
    </location>
</feature>
<feature type="transmembrane region" description="Helical" evidence="7">
    <location>
        <begin position="150"/>
        <end position="174"/>
    </location>
</feature>
<keyword evidence="3" id="KW-1003">Cell membrane</keyword>
<evidence type="ECO:0000256" key="3">
    <source>
        <dbReference type="ARBA" id="ARBA00022475"/>
    </source>
</evidence>
<comment type="similarity">
    <text evidence="7">Belongs to the binding-protein-dependent transport system permease family.</text>
</comment>
<dbReference type="CDD" id="cd06261">
    <property type="entry name" value="TM_PBP2"/>
    <property type="match status" value="1"/>
</dbReference>
<dbReference type="Pfam" id="PF00528">
    <property type="entry name" value="BPD_transp_1"/>
    <property type="match status" value="1"/>
</dbReference>
<dbReference type="InterPro" id="IPR035906">
    <property type="entry name" value="MetI-like_sf"/>
</dbReference>